<dbReference type="CDD" id="cd12953">
    <property type="entry name" value="MMP_TTHA0227"/>
    <property type="match status" value="1"/>
</dbReference>
<protein>
    <submittedName>
        <fullName evidence="1">Metallopeptidase family protein</fullName>
    </submittedName>
</protein>
<gene>
    <name evidence="1" type="ORF">F8153_15155</name>
</gene>
<dbReference type="InterPro" id="IPR038555">
    <property type="entry name" value="Zincin_1_sf"/>
</dbReference>
<dbReference type="RefSeq" id="WP_151867195.1">
    <property type="nucleotide sequence ID" value="NZ_WBZB01000065.1"/>
</dbReference>
<dbReference type="Gene3D" id="3.30.2010.20">
    <property type="match status" value="1"/>
</dbReference>
<evidence type="ECO:0000313" key="1">
    <source>
        <dbReference type="EMBL" id="KAB3525509.1"/>
    </source>
</evidence>
<name>A0A833M8R1_9FIRM</name>
<keyword evidence="2" id="KW-1185">Reference proteome</keyword>
<sequence length="129" mass="15048">MDNFPSIEEVHSLLDEIAEEIPKDFFNELNGGILLLPDHKLHPESRSTHKLYIMGEYQRSSNSGRLIIIYYGSFKKVHPRISKAGLYQLLKDTLLHEFTHHLESLAGERALEVKDAYMLESYKQQYKKD</sequence>
<dbReference type="Proteomes" id="UP000465601">
    <property type="component" value="Unassembled WGS sequence"/>
</dbReference>
<dbReference type="EMBL" id="WBZB01000065">
    <property type="protein sequence ID" value="KAB3525509.1"/>
    <property type="molecule type" value="Genomic_DNA"/>
</dbReference>
<accession>A0A833M8R1</accession>
<organism evidence="1 2">
    <name type="scientific">Alkaliphilus serpentinus</name>
    <dbReference type="NCBI Taxonomy" id="1482731"/>
    <lineage>
        <taxon>Bacteria</taxon>
        <taxon>Bacillati</taxon>
        <taxon>Bacillota</taxon>
        <taxon>Clostridia</taxon>
        <taxon>Peptostreptococcales</taxon>
        <taxon>Natronincolaceae</taxon>
        <taxon>Alkaliphilus</taxon>
    </lineage>
</organism>
<comment type="caution">
    <text evidence="1">The sequence shown here is derived from an EMBL/GenBank/DDBJ whole genome shotgun (WGS) entry which is preliminary data.</text>
</comment>
<dbReference type="OrthoDB" id="5071at2"/>
<proteinExistence type="predicted"/>
<dbReference type="SUPFAM" id="SSF55486">
    <property type="entry name" value="Metalloproteases ('zincins'), catalytic domain"/>
    <property type="match status" value="1"/>
</dbReference>
<evidence type="ECO:0000313" key="2">
    <source>
        <dbReference type="Proteomes" id="UP000465601"/>
    </source>
</evidence>
<dbReference type="AlphaFoldDB" id="A0A833M8R1"/>
<reference evidence="1 2" key="1">
    <citation type="submission" date="2019-10" db="EMBL/GenBank/DDBJ databases">
        <title>Alkaliphilus serpentinus sp. nov. and Alkaliphilus pronyensis sp. nov., two novel anaerobic alkaliphilic species isolated from the serpentinized-hosted hydrothermal field of the Prony Bay (New Caledonia).</title>
        <authorList>
            <person name="Postec A."/>
        </authorList>
    </citation>
    <scope>NUCLEOTIDE SEQUENCE [LARGE SCALE GENOMIC DNA]</scope>
    <source>
        <strain evidence="1 2">LacT</strain>
    </source>
</reference>